<reference evidence="4" key="1">
    <citation type="journal article" date="2019" name="Int. J. Syst. Evol. Microbiol.">
        <title>The Global Catalogue of Microorganisms (GCM) 10K type strain sequencing project: providing services to taxonomists for standard genome sequencing and annotation.</title>
        <authorList>
            <consortium name="The Broad Institute Genomics Platform"/>
            <consortium name="The Broad Institute Genome Sequencing Center for Infectious Disease"/>
            <person name="Wu L."/>
            <person name="Ma J."/>
        </authorList>
    </citation>
    <scope>NUCLEOTIDE SEQUENCE [LARGE SCALE GENOMIC DNA]</scope>
    <source>
        <strain evidence="4">CCUG 53762</strain>
    </source>
</reference>
<dbReference type="InterPro" id="IPR008969">
    <property type="entry name" value="CarboxyPept-like_regulatory"/>
</dbReference>
<organism evidence="3 4">
    <name type="scientific">Pseudopedobacter beijingensis</name>
    <dbReference type="NCBI Taxonomy" id="1207056"/>
    <lineage>
        <taxon>Bacteria</taxon>
        <taxon>Pseudomonadati</taxon>
        <taxon>Bacteroidota</taxon>
        <taxon>Sphingobacteriia</taxon>
        <taxon>Sphingobacteriales</taxon>
        <taxon>Sphingobacteriaceae</taxon>
        <taxon>Pseudopedobacter</taxon>
    </lineage>
</organism>
<dbReference type="SUPFAM" id="SSF49464">
    <property type="entry name" value="Carboxypeptidase regulatory domain-like"/>
    <property type="match status" value="1"/>
</dbReference>
<evidence type="ECO:0000313" key="3">
    <source>
        <dbReference type="EMBL" id="MFD1629206.1"/>
    </source>
</evidence>
<accession>A0ABW4I8Y4</accession>
<keyword evidence="4" id="KW-1185">Reference proteome</keyword>
<comment type="caution">
    <text evidence="3">The sequence shown here is derived from an EMBL/GenBank/DDBJ whole genome shotgun (WGS) entry which is preliminary data.</text>
</comment>
<evidence type="ECO:0008006" key="5">
    <source>
        <dbReference type="Google" id="ProtNLM"/>
    </source>
</evidence>
<sequence length="249" mass="28666">MKQKCVTFFVGVFFIALNAFAQEQELSGVVFDNDTHNRINRVNIKNERTQVKLFNNTKGEFSITVKPGDKIVAIAEGYYVDTLTYTNQAALVFYLKRVAIPLKEVLVKDSVENAKKRYEELRKQFSSLNRLTNRDLLSIGQTGVGISIDAIWNSLSREGRNAKKLQGIMERDYMNNFIDEKFNKALVSKITGLSGDKLTVFMLNYRPAYYFVYGASDYDLVSYIKMAYLRFQKHPYLEDLSELKPINPE</sequence>
<evidence type="ECO:0000256" key="2">
    <source>
        <dbReference type="SAM" id="SignalP"/>
    </source>
</evidence>
<gene>
    <name evidence="3" type="ORF">ACFSAH_04910</name>
</gene>
<dbReference type="Proteomes" id="UP001597118">
    <property type="component" value="Unassembled WGS sequence"/>
</dbReference>
<dbReference type="EMBL" id="JBHUDG010000003">
    <property type="protein sequence ID" value="MFD1629206.1"/>
    <property type="molecule type" value="Genomic_DNA"/>
</dbReference>
<proteinExistence type="predicted"/>
<feature type="coiled-coil region" evidence="1">
    <location>
        <begin position="104"/>
        <end position="131"/>
    </location>
</feature>
<keyword evidence="1" id="KW-0175">Coiled coil</keyword>
<name>A0ABW4I8Y4_9SPHI</name>
<evidence type="ECO:0000313" key="4">
    <source>
        <dbReference type="Proteomes" id="UP001597118"/>
    </source>
</evidence>
<feature type="chain" id="PRO_5046440398" description="CarboxypepD_reg-like domain-containing protein" evidence="2">
    <location>
        <begin position="22"/>
        <end position="249"/>
    </location>
</feature>
<feature type="signal peptide" evidence="2">
    <location>
        <begin position="1"/>
        <end position="21"/>
    </location>
</feature>
<protein>
    <recommendedName>
        <fullName evidence="5">CarboxypepD_reg-like domain-containing protein</fullName>
    </recommendedName>
</protein>
<dbReference type="RefSeq" id="WP_379661586.1">
    <property type="nucleotide sequence ID" value="NZ_JBHUDG010000003.1"/>
</dbReference>
<evidence type="ECO:0000256" key="1">
    <source>
        <dbReference type="SAM" id="Coils"/>
    </source>
</evidence>
<keyword evidence="2" id="KW-0732">Signal</keyword>